<dbReference type="Proteomes" id="UP000550508">
    <property type="component" value="Unassembled WGS sequence"/>
</dbReference>
<evidence type="ECO:0000256" key="1">
    <source>
        <dbReference type="SAM" id="SignalP"/>
    </source>
</evidence>
<sequence>MKLALLLVLLSVSPVNAMSAAELLKADKGFASGYIFGAIEYQIAVACDDDVSVRRQEIRKCLVDGKFMSQQLYGTVISFIKIHPEQTSAVGAIVHAVDEICPRSGR</sequence>
<organism evidence="2 3">
    <name type="scientific">Phyllobacterium pellucidum</name>
    <dbReference type="NCBI Taxonomy" id="2740464"/>
    <lineage>
        <taxon>Bacteria</taxon>
        <taxon>Pseudomonadati</taxon>
        <taxon>Pseudomonadota</taxon>
        <taxon>Alphaproteobacteria</taxon>
        <taxon>Hyphomicrobiales</taxon>
        <taxon>Phyllobacteriaceae</taxon>
        <taxon>Phyllobacterium</taxon>
    </lineage>
</organism>
<keyword evidence="1" id="KW-0732">Signal</keyword>
<comment type="caution">
    <text evidence="2">The sequence shown here is derived from an EMBL/GenBank/DDBJ whole genome shotgun (WGS) entry which is preliminary data.</text>
</comment>
<accession>A0A849VTH5</accession>
<gene>
    <name evidence="2" type="ORF">HQ945_18680</name>
</gene>
<reference evidence="2 3" key="1">
    <citation type="submission" date="2020-05" db="EMBL/GenBank/DDBJ databases">
        <authorList>
            <person name="Kim M.K."/>
        </authorList>
    </citation>
    <scope>NUCLEOTIDE SEQUENCE [LARGE SCALE GENOMIC DNA]</scope>
    <source>
        <strain evidence="2 3">BT25</strain>
    </source>
</reference>
<evidence type="ECO:0008006" key="4">
    <source>
        <dbReference type="Google" id="ProtNLM"/>
    </source>
</evidence>
<keyword evidence="3" id="KW-1185">Reference proteome</keyword>
<feature type="signal peptide" evidence="1">
    <location>
        <begin position="1"/>
        <end position="17"/>
    </location>
</feature>
<dbReference type="AlphaFoldDB" id="A0A849VTH5"/>
<dbReference type="RefSeq" id="WP_113281027.1">
    <property type="nucleotide sequence ID" value="NZ_JABUMX010000005.1"/>
</dbReference>
<dbReference type="EMBL" id="JABUMX010000005">
    <property type="protein sequence ID" value="NTS33282.1"/>
    <property type="molecule type" value="Genomic_DNA"/>
</dbReference>
<name>A0A849VTH5_9HYPH</name>
<proteinExistence type="predicted"/>
<feature type="chain" id="PRO_5032384165" description="Rap1a immunity protein domain-containing protein" evidence="1">
    <location>
        <begin position="18"/>
        <end position="106"/>
    </location>
</feature>
<evidence type="ECO:0000313" key="3">
    <source>
        <dbReference type="Proteomes" id="UP000550508"/>
    </source>
</evidence>
<protein>
    <recommendedName>
        <fullName evidence="4">Rap1a immunity protein domain-containing protein</fullName>
    </recommendedName>
</protein>
<evidence type="ECO:0000313" key="2">
    <source>
        <dbReference type="EMBL" id="NTS33282.1"/>
    </source>
</evidence>